<dbReference type="GO" id="GO:0061630">
    <property type="term" value="F:ubiquitin protein ligase activity"/>
    <property type="evidence" value="ECO:0007669"/>
    <property type="project" value="UniProtKB-EC"/>
</dbReference>
<feature type="compositionally biased region" description="Low complexity" evidence="9">
    <location>
        <begin position="160"/>
        <end position="199"/>
    </location>
</feature>
<comment type="catalytic activity">
    <reaction evidence="1">
        <text>S-ubiquitinyl-[E2 ubiquitin-conjugating enzyme]-L-cysteine + [acceptor protein]-L-lysine = [E2 ubiquitin-conjugating enzyme]-L-cysteine + N(6)-ubiquitinyl-[acceptor protein]-L-lysine.</text>
        <dbReference type="EC" id="2.3.2.27"/>
    </reaction>
</comment>
<evidence type="ECO:0000313" key="11">
    <source>
        <dbReference type="EMBL" id="EGD83132.1"/>
    </source>
</evidence>
<dbReference type="Gene3D" id="3.30.40.10">
    <property type="entry name" value="Zinc/RING finger domain, C3HC4 (zinc finger)"/>
    <property type="match status" value="1"/>
</dbReference>
<keyword evidence="4" id="KW-0808">Transferase</keyword>
<gene>
    <name evidence="11" type="ORF">PTSG_03768</name>
</gene>
<dbReference type="OMA" id="FAPFRIM"/>
<reference evidence="11" key="1">
    <citation type="submission" date="2009-08" db="EMBL/GenBank/DDBJ databases">
        <title>Annotation of Salpingoeca rosetta.</title>
        <authorList>
            <consortium name="The Broad Institute Genome Sequencing Platform"/>
            <person name="Russ C."/>
            <person name="Cuomo C."/>
            <person name="Burger G."/>
            <person name="Gray M.W."/>
            <person name="Holland P.W.H."/>
            <person name="King N."/>
            <person name="Lang F.B.F."/>
            <person name="Roger A.J."/>
            <person name="Ruiz-Trillo I."/>
            <person name="Young S.K."/>
            <person name="Zeng Q."/>
            <person name="Gargeya S."/>
            <person name="Alvarado L."/>
            <person name="Berlin A."/>
            <person name="Chapman S.B."/>
            <person name="Chen Z."/>
            <person name="Freedman E."/>
            <person name="Gellesch M."/>
            <person name="Goldberg J."/>
            <person name="Griggs A."/>
            <person name="Gujja S."/>
            <person name="Heilman E."/>
            <person name="Heiman D."/>
            <person name="Howarth C."/>
            <person name="Mehta T."/>
            <person name="Neiman D."/>
            <person name="Pearson M."/>
            <person name="Roberts A."/>
            <person name="Saif S."/>
            <person name="Shea T."/>
            <person name="Shenoy N."/>
            <person name="Sisk P."/>
            <person name="Stolte C."/>
            <person name="Sykes S."/>
            <person name="White J."/>
            <person name="Yandava C."/>
            <person name="Haas B."/>
            <person name="Nusbaum C."/>
            <person name="Birren B."/>
        </authorList>
    </citation>
    <scope>NUCLEOTIDE SEQUENCE [LARGE SCALE GENOMIC DNA]</scope>
    <source>
        <strain evidence="11">ATCC 50818</strain>
    </source>
</reference>
<dbReference type="PROSITE" id="PS00518">
    <property type="entry name" value="ZF_RING_1"/>
    <property type="match status" value="1"/>
</dbReference>
<proteinExistence type="predicted"/>
<keyword evidence="12" id="KW-1185">Reference proteome</keyword>
<feature type="region of interest" description="Disordered" evidence="9">
    <location>
        <begin position="151"/>
        <end position="224"/>
    </location>
</feature>
<feature type="domain" description="RING-type" evidence="10">
    <location>
        <begin position="37"/>
        <end position="76"/>
    </location>
</feature>
<evidence type="ECO:0000256" key="3">
    <source>
        <dbReference type="ARBA" id="ARBA00012483"/>
    </source>
</evidence>
<dbReference type="EMBL" id="GL832962">
    <property type="protein sequence ID" value="EGD83132.1"/>
    <property type="molecule type" value="Genomic_DNA"/>
</dbReference>
<dbReference type="InterPro" id="IPR013083">
    <property type="entry name" value="Znf_RING/FYVE/PHD"/>
</dbReference>
<evidence type="ECO:0000256" key="4">
    <source>
        <dbReference type="ARBA" id="ARBA00022679"/>
    </source>
</evidence>
<accession>F2U5B6</accession>
<dbReference type="InterPro" id="IPR043540">
    <property type="entry name" value="RING1/RING2"/>
</dbReference>
<dbReference type="eggNOG" id="KOG0311">
    <property type="taxonomic scope" value="Eukaryota"/>
</dbReference>
<dbReference type="PROSITE" id="PS50089">
    <property type="entry name" value="ZF_RING_2"/>
    <property type="match status" value="1"/>
</dbReference>
<keyword evidence="6 8" id="KW-0863">Zinc-finger</keyword>
<dbReference type="EC" id="2.3.2.27" evidence="3"/>
<evidence type="ECO:0000256" key="2">
    <source>
        <dbReference type="ARBA" id="ARBA00004906"/>
    </source>
</evidence>
<dbReference type="AlphaFoldDB" id="F2U5B6"/>
<dbReference type="SMART" id="SM00184">
    <property type="entry name" value="RING"/>
    <property type="match status" value="1"/>
</dbReference>
<keyword evidence="5" id="KW-0479">Metal-binding</keyword>
<dbReference type="Pfam" id="PF13923">
    <property type="entry name" value="zf-C3HC4_2"/>
    <property type="match status" value="1"/>
</dbReference>
<protein>
    <recommendedName>
        <fullName evidence="3">RING-type E3 ubiquitin transferase</fullName>
        <ecNumber evidence="3">2.3.2.27</ecNumber>
    </recommendedName>
</protein>
<dbReference type="STRING" id="946362.F2U5B6"/>
<dbReference type="GO" id="GO:0003682">
    <property type="term" value="F:chromatin binding"/>
    <property type="evidence" value="ECO:0007669"/>
    <property type="project" value="TreeGrafter"/>
</dbReference>
<sequence length="348" mass="38500">MVMELSEYERQREPHKLQTGEEMIETYWPELVAQMKCPICLNLIEETMATECMHRFCGECIKRSLRHSKKECPTCRKPCASKRVLRRDPNFDELIQTLFPDPDVVEDYQEQLMERLHQTTNMRAVAQSMQEGMQHQALQRKIRTSTINRSIAQRHAAVPTVSASARVPSTSSSSSSTAPSRTPSATTPALRKQQHSGSGSKKKQPARRVSQQHAAAAASSSSASSSSAAAMAAAAAITASSGSSTTSTRMTPFLEVILKPMANTSLPPLDTPYILAPADANGSTLTRLTNHLVSNKMQGDGRATVELLLERHDQIVPVGARLQMRTIAKNHVRWHPAKPLVIYYRKKT</sequence>
<dbReference type="SUPFAM" id="SSF57850">
    <property type="entry name" value="RING/U-box"/>
    <property type="match status" value="1"/>
</dbReference>
<evidence type="ECO:0000256" key="5">
    <source>
        <dbReference type="ARBA" id="ARBA00022723"/>
    </source>
</evidence>
<evidence type="ECO:0000256" key="6">
    <source>
        <dbReference type="ARBA" id="ARBA00022771"/>
    </source>
</evidence>
<dbReference type="CDD" id="cd16531">
    <property type="entry name" value="RING-HC_RING1-like"/>
    <property type="match status" value="1"/>
</dbReference>
<dbReference type="GO" id="GO:0031519">
    <property type="term" value="C:PcG protein complex"/>
    <property type="evidence" value="ECO:0007669"/>
    <property type="project" value="TreeGrafter"/>
</dbReference>
<dbReference type="RefSeq" id="XP_004995496.1">
    <property type="nucleotide sequence ID" value="XM_004995439.1"/>
</dbReference>
<dbReference type="UniPathway" id="UPA00143"/>
<evidence type="ECO:0000259" key="10">
    <source>
        <dbReference type="PROSITE" id="PS50089"/>
    </source>
</evidence>
<dbReference type="Proteomes" id="UP000007799">
    <property type="component" value="Unassembled WGS sequence"/>
</dbReference>
<dbReference type="GO" id="GO:0008270">
    <property type="term" value="F:zinc ion binding"/>
    <property type="evidence" value="ECO:0007669"/>
    <property type="project" value="UniProtKB-KW"/>
</dbReference>
<dbReference type="PANTHER" id="PTHR46076">
    <property type="entry name" value="E3 UBIQUITIN-PROTEIN LIGASE RING1 / RING 2 FAMILY MEMBER"/>
    <property type="match status" value="1"/>
</dbReference>
<evidence type="ECO:0000256" key="1">
    <source>
        <dbReference type="ARBA" id="ARBA00000900"/>
    </source>
</evidence>
<evidence type="ECO:0000313" key="12">
    <source>
        <dbReference type="Proteomes" id="UP000007799"/>
    </source>
</evidence>
<dbReference type="InParanoid" id="F2U5B6"/>
<dbReference type="OrthoDB" id="337575at2759"/>
<dbReference type="KEGG" id="sre:PTSG_03768"/>
<organism evidence="12">
    <name type="scientific">Salpingoeca rosetta (strain ATCC 50818 / BSB-021)</name>
    <dbReference type="NCBI Taxonomy" id="946362"/>
    <lineage>
        <taxon>Eukaryota</taxon>
        <taxon>Choanoflagellata</taxon>
        <taxon>Craspedida</taxon>
        <taxon>Salpingoecidae</taxon>
        <taxon>Salpingoeca</taxon>
    </lineage>
</organism>
<dbReference type="GO" id="GO:0016567">
    <property type="term" value="P:protein ubiquitination"/>
    <property type="evidence" value="ECO:0007669"/>
    <property type="project" value="UniProtKB-UniPathway"/>
</dbReference>
<comment type="pathway">
    <text evidence="2">Protein modification; protein ubiquitination.</text>
</comment>
<dbReference type="PANTHER" id="PTHR46076:SF3">
    <property type="entry name" value="E3 UBIQUITIN-PROTEIN LIGASE RING1"/>
    <property type="match status" value="1"/>
</dbReference>
<evidence type="ECO:0000256" key="9">
    <source>
        <dbReference type="SAM" id="MobiDB-lite"/>
    </source>
</evidence>
<evidence type="ECO:0000256" key="8">
    <source>
        <dbReference type="PROSITE-ProRule" id="PRU00175"/>
    </source>
</evidence>
<dbReference type="GO" id="GO:0000151">
    <property type="term" value="C:ubiquitin ligase complex"/>
    <property type="evidence" value="ECO:0007669"/>
    <property type="project" value="InterPro"/>
</dbReference>
<evidence type="ECO:0000256" key="7">
    <source>
        <dbReference type="ARBA" id="ARBA00022833"/>
    </source>
</evidence>
<dbReference type="GeneID" id="16076077"/>
<dbReference type="InterPro" id="IPR001841">
    <property type="entry name" value="Znf_RING"/>
</dbReference>
<keyword evidence="7" id="KW-0862">Zinc</keyword>
<dbReference type="InterPro" id="IPR017907">
    <property type="entry name" value="Znf_RING_CS"/>
</dbReference>
<feature type="compositionally biased region" description="Low complexity" evidence="9">
    <location>
        <begin position="214"/>
        <end position="224"/>
    </location>
</feature>
<name>F2U5B6_SALR5</name>